<dbReference type="Gene3D" id="2.40.50.910">
    <property type="entry name" value="Type VII secretion system EccB, repeat 3 domain"/>
    <property type="match status" value="1"/>
</dbReference>
<keyword evidence="7" id="KW-0067">ATP-binding</keyword>
<evidence type="ECO:0000256" key="5">
    <source>
        <dbReference type="ARBA" id="ARBA00022741"/>
    </source>
</evidence>
<keyword evidence="6" id="KW-0378">Hydrolase</keyword>
<name>A0A1S1LY39_MYCCH</name>
<dbReference type="Gene3D" id="3.30.2390.20">
    <property type="entry name" value="Type VII secretion system EccB, repeat 1 domain"/>
    <property type="match status" value="1"/>
</dbReference>
<dbReference type="Pfam" id="PF05108">
    <property type="entry name" value="T7SS_ESX1_EccB"/>
    <property type="match status" value="1"/>
</dbReference>
<comment type="subcellular location">
    <subcellularLocation>
        <location evidence="1">Cell membrane</location>
        <topology evidence="1">Single-pass membrane protein</topology>
    </subcellularLocation>
</comment>
<keyword evidence="4 11" id="KW-0812">Transmembrane</keyword>
<evidence type="ECO:0000256" key="3">
    <source>
        <dbReference type="ARBA" id="ARBA00022475"/>
    </source>
</evidence>
<feature type="transmembrane region" description="Helical" evidence="11">
    <location>
        <begin position="41"/>
        <end position="64"/>
    </location>
</feature>
<dbReference type="GO" id="GO:0005886">
    <property type="term" value="C:plasma membrane"/>
    <property type="evidence" value="ECO:0007669"/>
    <property type="project" value="UniProtKB-SubCell"/>
</dbReference>
<organism evidence="12 13">
    <name type="scientific">Mycobacteroides chelonae</name>
    <name type="common">Mycobacterium chelonae</name>
    <dbReference type="NCBI Taxonomy" id="1774"/>
    <lineage>
        <taxon>Bacteria</taxon>
        <taxon>Bacillati</taxon>
        <taxon>Actinomycetota</taxon>
        <taxon>Actinomycetes</taxon>
        <taxon>Mycobacteriales</taxon>
        <taxon>Mycobacteriaceae</taxon>
        <taxon>Mycobacteroides</taxon>
    </lineage>
</organism>
<evidence type="ECO:0000313" key="13">
    <source>
        <dbReference type="Proteomes" id="UP000179441"/>
    </source>
</evidence>
<evidence type="ECO:0000256" key="10">
    <source>
        <dbReference type="SAM" id="MobiDB-lite"/>
    </source>
</evidence>
<keyword evidence="9 11" id="KW-0472">Membrane</keyword>
<evidence type="ECO:0000256" key="8">
    <source>
        <dbReference type="ARBA" id="ARBA00022989"/>
    </source>
</evidence>
<protein>
    <submittedName>
        <fullName evidence="12">Type VII secretion protein EccB</fullName>
    </submittedName>
</protein>
<dbReference type="Proteomes" id="UP000179441">
    <property type="component" value="Unassembled WGS sequence"/>
</dbReference>
<dbReference type="NCBIfam" id="TIGR03919">
    <property type="entry name" value="T7SS_EccB"/>
    <property type="match status" value="1"/>
</dbReference>
<proteinExistence type="inferred from homology"/>
<sequence>MAVNRASAPQASGYLFFLRRLGAAQLTGDASLEEDPHREQMLAVATSLAIGVVLVVIMVIASIIKPVGSVGNSLILRDLDTGAQFARVGDTLYPVLNLTSARLIAGKADNPDPVKSSAMSKYATGPLVGIPGAPNWPITSPHQDRSRWAICDSLADNPLAAPTVTALAGALSPEDRSHVLPEGQAVLMRYAGSTYAVWGSVRSPIDTTDRATALAVGVDVSTAKPRAMSRALLNAIPATPPLRIPVIPNAGAPSQWNIAPGVVVGSVLQIEDPSGGTEFFVLTEQGVQKVSPLVASLIRGSNAFGAATAIKVSTDRLAGVPAAHVLDVDYYPQNRLNFVDPATNGVTCLTWEKAAGEKRSTTNILVGRTLPLTDEQQKLIVKLTRDDRRGTTADQVWVAQDAAALFQVTGMDPAAATKESIWWLAPNGVRFGIPFDKPTWEALGLDMSAADQAPWPLVQPYAEGALLSRTNAEVMQDTLRPGIAPVPLIPPTQQPGSAPVASR</sequence>
<evidence type="ECO:0000256" key="11">
    <source>
        <dbReference type="SAM" id="Phobius"/>
    </source>
</evidence>
<comment type="similarity">
    <text evidence="2">Belongs to the EccB family.</text>
</comment>
<dbReference type="InterPro" id="IPR042485">
    <property type="entry name" value="T7SS_EccB_R3"/>
</dbReference>
<evidence type="ECO:0000256" key="4">
    <source>
        <dbReference type="ARBA" id="ARBA00022692"/>
    </source>
</evidence>
<feature type="region of interest" description="Disordered" evidence="10">
    <location>
        <begin position="483"/>
        <end position="503"/>
    </location>
</feature>
<dbReference type="GO" id="GO:0005524">
    <property type="term" value="F:ATP binding"/>
    <property type="evidence" value="ECO:0007669"/>
    <property type="project" value="UniProtKB-KW"/>
</dbReference>
<evidence type="ECO:0000256" key="2">
    <source>
        <dbReference type="ARBA" id="ARBA00008149"/>
    </source>
</evidence>
<dbReference type="GO" id="GO:0016787">
    <property type="term" value="F:hydrolase activity"/>
    <property type="evidence" value="ECO:0007669"/>
    <property type="project" value="UniProtKB-KW"/>
</dbReference>
<dbReference type="GO" id="GO:0005576">
    <property type="term" value="C:extracellular region"/>
    <property type="evidence" value="ECO:0007669"/>
    <property type="project" value="TreeGrafter"/>
</dbReference>
<keyword evidence="3" id="KW-1003">Cell membrane</keyword>
<dbReference type="InterPro" id="IPR007795">
    <property type="entry name" value="T7SS_EccB"/>
</dbReference>
<evidence type="ECO:0000256" key="7">
    <source>
        <dbReference type="ARBA" id="ARBA00022840"/>
    </source>
</evidence>
<keyword evidence="8 11" id="KW-1133">Transmembrane helix</keyword>
<evidence type="ECO:0000256" key="1">
    <source>
        <dbReference type="ARBA" id="ARBA00004162"/>
    </source>
</evidence>
<dbReference type="EMBL" id="MLIS01000004">
    <property type="protein sequence ID" value="OHU76112.1"/>
    <property type="molecule type" value="Genomic_DNA"/>
</dbReference>
<keyword evidence="13" id="KW-1185">Reference proteome</keyword>
<dbReference type="PANTHER" id="PTHR40765:SF2">
    <property type="entry name" value="ESX-2 SECRETION SYSTEM ATPASE ECCB2"/>
    <property type="match status" value="1"/>
</dbReference>
<comment type="caution">
    <text evidence="12">The sequence shown here is derived from an EMBL/GenBank/DDBJ whole genome shotgun (WGS) entry which is preliminary data.</text>
</comment>
<gene>
    <name evidence="12" type="ORF">BKG84_24780</name>
</gene>
<keyword evidence="5" id="KW-0547">Nucleotide-binding</keyword>
<accession>A0A1S1LY39</accession>
<evidence type="ECO:0000256" key="9">
    <source>
        <dbReference type="ARBA" id="ARBA00023136"/>
    </source>
</evidence>
<reference evidence="12 13" key="1">
    <citation type="submission" date="2016-10" db="EMBL/GenBank/DDBJ databases">
        <title>Evaluation of Human, Veterinary and Environmental Mycobacterium chelonae Isolates by Core Genome Phylogenomic Analysis, Targeted Gene Comparison, and Anti-microbial Susceptibility Patterns: A Tale of Mistaken Identities.</title>
        <authorList>
            <person name="Fogelson S.B."/>
            <person name="Camus A.C."/>
            <person name="Lorenz W."/>
            <person name="Vasireddy R."/>
            <person name="Vasireddy S."/>
            <person name="Smith T."/>
            <person name="Brown-Elliott B.A."/>
            <person name="Wallace R.J.Jr."/>
            <person name="Hasan N.A."/>
            <person name="Reischl U."/>
            <person name="Sanchez S."/>
        </authorList>
    </citation>
    <scope>NUCLEOTIDE SEQUENCE [LARGE SCALE GENOMIC DNA]</scope>
    <source>
        <strain evidence="12 13">15518</strain>
    </source>
</reference>
<dbReference type="PANTHER" id="PTHR40765">
    <property type="entry name" value="ESX-2 SECRETION SYSTEM ATPASE ECCB2"/>
    <property type="match status" value="1"/>
</dbReference>
<dbReference type="InterPro" id="IPR044857">
    <property type="entry name" value="T7SS_EccB_R1"/>
</dbReference>
<dbReference type="RefSeq" id="WP_070952817.1">
    <property type="nucleotide sequence ID" value="NZ_MLIS01000004.1"/>
</dbReference>
<evidence type="ECO:0000256" key="6">
    <source>
        <dbReference type="ARBA" id="ARBA00022801"/>
    </source>
</evidence>
<evidence type="ECO:0000313" key="12">
    <source>
        <dbReference type="EMBL" id="OHU76112.1"/>
    </source>
</evidence>
<dbReference type="AlphaFoldDB" id="A0A1S1LY39"/>